<proteinExistence type="predicted"/>
<sequence length="58" mass="6177">MNEDRHCAETYPQNKETKNKFRNALTAAAAAAGITTPSATGVVKKQMENVALNGSLGR</sequence>
<evidence type="ECO:0000313" key="2">
    <source>
        <dbReference type="Proteomes" id="UP001372834"/>
    </source>
</evidence>
<comment type="caution">
    <text evidence="1">The sequence shown here is derived from an EMBL/GenBank/DDBJ whole genome shotgun (WGS) entry which is preliminary data.</text>
</comment>
<gene>
    <name evidence="1" type="ORF">RUM43_008313</name>
</gene>
<accession>A0AAN8SAC4</accession>
<organism evidence="1 2">
    <name type="scientific">Polyplax serrata</name>
    <name type="common">Common mouse louse</name>
    <dbReference type="NCBI Taxonomy" id="468196"/>
    <lineage>
        <taxon>Eukaryota</taxon>
        <taxon>Metazoa</taxon>
        <taxon>Ecdysozoa</taxon>
        <taxon>Arthropoda</taxon>
        <taxon>Hexapoda</taxon>
        <taxon>Insecta</taxon>
        <taxon>Pterygota</taxon>
        <taxon>Neoptera</taxon>
        <taxon>Paraneoptera</taxon>
        <taxon>Psocodea</taxon>
        <taxon>Troctomorpha</taxon>
        <taxon>Phthiraptera</taxon>
        <taxon>Anoplura</taxon>
        <taxon>Polyplacidae</taxon>
        <taxon>Polyplax</taxon>
    </lineage>
</organism>
<feature type="non-terminal residue" evidence="1">
    <location>
        <position position="58"/>
    </location>
</feature>
<dbReference type="EMBL" id="JAWJWE010000003">
    <property type="protein sequence ID" value="KAK6640036.1"/>
    <property type="molecule type" value="Genomic_DNA"/>
</dbReference>
<dbReference type="AlphaFoldDB" id="A0AAN8SAC4"/>
<name>A0AAN8SAC4_POLSC</name>
<protein>
    <submittedName>
        <fullName evidence="1">Uncharacterized protein</fullName>
    </submittedName>
</protein>
<reference evidence="1 2" key="1">
    <citation type="submission" date="2023-10" db="EMBL/GenBank/DDBJ databases">
        <title>Genomes of two closely related lineages of the louse Polyplax serrata with different host specificities.</title>
        <authorList>
            <person name="Martinu J."/>
            <person name="Tarabai H."/>
            <person name="Stefka J."/>
            <person name="Hypsa V."/>
        </authorList>
    </citation>
    <scope>NUCLEOTIDE SEQUENCE [LARGE SCALE GENOMIC DNA]</scope>
    <source>
        <strain evidence="1">HR10_N</strain>
    </source>
</reference>
<dbReference type="Proteomes" id="UP001372834">
    <property type="component" value="Unassembled WGS sequence"/>
</dbReference>
<evidence type="ECO:0000313" key="1">
    <source>
        <dbReference type="EMBL" id="KAK6640036.1"/>
    </source>
</evidence>